<keyword evidence="1 2" id="KW-0378">Hydrolase</keyword>
<dbReference type="SUPFAM" id="SSF56281">
    <property type="entry name" value="Metallo-hydrolase/oxidoreductase"/>
    <property type="match status" value="1"/>
</dbReference>
<protein>
    <submittedName>
        <fullName evidence="2">MBL fold metallo-hydrolase</fullName>
    </submittedName>
</protein>
<dbReference type="OrthoDB" id="2971563at2"/>
<dbReference type="Pfam" id="PF00753">
    <property type="entry name" value="Lactamase_B"/>
    <property type="match status" value="1"/>
</dbReference>
<evidence type="ECO:0000313" key="3">
    <source>
        <dbReference type="Proteomes" id="UP000467006"/>
    </source>
</evidence>
<reference evidence="2 3" key="1">
    <citation type="journal article" date="2019" name="Emerg. Microbes Infect.">
        <title>Comprehensive subspecies identification of 175 nontuberculous mycobacteria species based on 7547 genomic profiles.</title>
        <authorList>
            <person name="Matsumoto Y."/>
            <person name="Kinjo T."/>
            <person name="Motooka D."/>
            <person name="Nabeya D."/>
            <person name="Jung N."/>
            <person name="Uechi K."/>
            <person name="Horii T."/>
            <person name="Iida T."/>
            <person name="Fujita J."/>
            <person name="Nakamura S."/>
        </authorList>
    </citation>
    <scope>NUCLEOTIDE SEQUENCE [LARGE SCALE GENOMIC DNA]</scope>
    <source>
        <strain evidence="2 3">JCM 6396</strain>
    </source>
</reference>
<dbReference type="Pfam" id="PF10996">
    <property type="entry name" value="Beta-Casp"/>
    <property type="match status" value="1"/>
</dbReference>
<dbReference type="InterPro" id="IPR036866">
    <property type="entry name" value="RibonucZ/Hydroxyglut_hydro"/>
</dbReference>
<gene>
    <name evidence="2" type="ORF">MDUV_05560</name>
</gene>
<organism evidence="2 3">
    <name type="scientific">Mycolicibacterium duvalii</name>
    <dbReference type="NCBI Taxonomy" id="39688"/>
    <lineage>
        <taxon>Bacteria</taxon>
        <taxon>Bacillati</taxon>
        <taxon>Actinomycetota</taxon>
        <taxon>Actinomycetes</taxon>
        <taxon>Mycobacteriales</taxon>
        <taxon>Mycobacteriaceae</taxon>
        <taxon>Mycolicibacterium</taxon>
    </lineage>
</organism>
<dbReference type="KEGG" id="mdu:MDUV_05560"/>
<dbReference type="PANTHER" id="PTHR11203:SF37">
    <property type="entry name" value="INTEGRATOR COMPLEX SUBUNIT 11"/>
    <property type="match status" value="1"/>
</dbReference>
<evidence type="ECO:0000256" key="1">
    <source>
        <dbReference type="ARBA" id="ARBA00022801"/>
    </source>
</evidence>
<accession>A0A7I7JV01</accession>
<dbReference type="EMBL" id="AP022563">
    <property type="protein sequence ID" value="BBX15696.1"/>
    <property type="molecule type" value="Genomic_DNA"/>
</dbReference>
<sequence>MSSGERGAREAELTFCALGAAGTVTGSKHLLQAGDRRILVDCGLFQGVKNLRELNWAPLAVDPAGIDAVVVTHAHLDHTGYLPRLVRDGFRGPIVSTKATAAVADIILRDSAAIQERDADFLNRHRATRHHPALPLYDSDDARRALELFVTHPFGREVDEPGGATVTFRRAGHILGAATVDLAWQGRRIVFTGDLGRYDDPVMLDPEPVPSADYLVMESTYGDRSHEQVDPAATLAETINATVDRGGTVVIPAFAVGRAQTLLYYLWQLRSAGKLPAVPIYLDSPMAINASDPLGAYPRDHRLPPHVYQDMCAMATYTRDAEESKRISASRDPKVVISASGMATGGRILHHLKAFAPDPRNTIVVTGYQVPGTRGRSIAAGERYVKIHGEWVPINAHVANLQMLSAHADADELLRWARGFVTAPRRVFVVHGEPQAADTLRRRIDHELGWPATVPRQNQLFTL</sequence>
<dbReference type="AlphaFoldDB" id="A0A7I7JV01"/>
<proteinExistence type="predicted"/>
<dbReference type="CDD" id="cd16295">
    <property type="entry name" value="TTHA0252-CPSF-like_MBL-fold"/>
    <property type="match status" value="1"/>
</dbReference>
<dbReference type="GO" id="GO:0016787">
    <property type="term" value="F:hydrolase activity"/>
    <property type="evidence" value="ECO:0007669"/>
    <property type="project" value="UniProtKB-KW"/>
</dbReference>
<dbReference type="InterPro" id="IPR022712">
    <property type="entry name" value="Beta_Casp"/>
</dbReference>
<dbReference type="Pfam" id="PF07521">
    <property type="entry name" value="RMMBL"/>
    <property type="match status" value="1"/>
</dbReference>
<dbReference type="SMART" id="SM01027">
    <property type="entry name" value="Beta-Casp"/>
    <property type="match status" value="1"/>
</dbReference>
<dbReference type="PANTHER" id="PTHR11203">
    <property type="entry name" value="CLEAVAGE AND POLYADENYLATION SPECIFICITY FACTOR FAMILY MEMBER"/>
    <property type="match status" value="1"/>
</dbReference>
<dbReference type="RefSeq" id="WP_098003374.1">
    <property type="nucleotide sequence ID" value="NZ_AP022563.1"/>
</dbReference>
<dbReference type="Proteomes" id="UP000467006">
    <property type="component" value="Chromosome"/>
</dbReference>
<dbReference type="InterPro" id="IPR011108">
    <property type="entry name" value="RMMBL"/>
</dbReference>
<keyword evidence="3" id="KW-1185">Reference proteome</keyword>
<evidence type="ECO:0000313" key="2">
    <source>
        <dbReference type="EMBL" id="BBX15696.1"/>
    </source>
</evidence>
<dbReference type="GO" id="GO:0004521">
    <property type="term" value="F:RNA endonuclease activity"/>
    <property type="evidence" value="ECO:0007669"/>
    <property type="project" value="TreeGrafter"/>
</dbReference>
<dbReference type="SMART" id="SM00849">
    <property type="entry name" value="Lactamase_B"/>
    <property type="match status" value="1"/>
</dbReference>
<dbReference type="InterPro" id="IPR001279">
    <property type="entry name" value="Metallo-B-lactamas"/>
</dbReference>
<dbReference type="Gene3D" id="3.60.15.10">
    <property type="entry name" value="Ribonuclease Z/Hydroxyacylglutathione hydrolase-like"/>
    <property type="match status" value="1"/>
</dbReference>
<name>A0A7I7JV01_9MYCO</name>
<dbReference type="Gene3D" id="3.40.50.10890">
    <property type="match status" value="1"/>
</dbReference>
<dbReference type="InterPro" id="IPR050698">
    <property type="entry name" value="MBL"/>
</dbReference>